<evidence type="ECO:0000313" key="1">
    <source>
        <dbReference type="EMBL" id="SOQ37288.1"/>
    </source>
</evidence>
<accession>A0A2H1V8Y6</accession>
<protein>
    <submittedName>
        <fullName evidence="1">SFRICE_022029</fullName>
    </submittedName>
</protein>
<sequence length="309" mass="34291">MYVNNLFGGGDRKCQTLTRGQQCLTKYNPVPVPTIAFRAGAPVNPLARIKAFFRHPKHQRRYKCVAGLLGFRNLRVVGESGIGKIGEWSNWASSTHKTKHNASVVSRRFSVFRLYHGLSRGITPGGGKHPMTSPALGEARAIVARCLELRPVCGNKLTPYYMGLITQMGRKLFNDFSRLGEARGSVRLTKNHPVRTPALRGRAPASHKYDRDMICGQCKRLPGLRLKAGDGTGWFFNHTKNCSVRESNLLQLFMTTGSPATVPTVQLNCYVLKVRLPGKSNSALLDFCRNFEKNLTSSTESGIVCGIWR</sequence>
<name>A0A2H1V8Y6_SPOFR</name>
<proteinExistence type="predicted"/>
<dbReference type="EMBL" id="ODYU01001284">
    <property type="protein sequence ID" value="SOQ37288.1"/>
    <property type="molecule type" value="Genomic_DNA"/>
</dbReference>
<dbReference type="AlphaFoldDB" id="A0A2H1V8Y6"/>
<gene>
    <name evidence="1" type="ORF">SFRICE_022029</name>
</gene>
<organism evidence="1">
    <name type="scientific">Spodoptera frugiperda</name>
    <name type="common">Fall armyworm</name>
    <dbReference type="NCBI Taxonomy" id="7108"/>
    <lineage>
        <taxon>Eukaryota</taxon>
        <taxon>Metazoa</taxon>
        <taxon>Ecdysozoa</taxon>
        <taxon>Arthropoda</taxon>
        <taxon>Hexapoda</taxon>
        <taxon>Insecta</taxon>
        <taxon>Pterygota</taxon>
        <taxon>Neoptera</taxon>
        <taxon>Endopterygota</taxon>
        <taxon>Lepidoptera</taxon>
        <taxon>Glossata</taxon>
        <taxon>Ditrysia</taxon>
        <taxon>Noctuoidea</taxon>
        <taxon>Noctuidae</taxon>
        <taxon>Amphipyrinae</taxon>
        <taxon>Spodoptera</taxon>
    </lineage>
</organism>
<reference evidence="1" key="1">
    <citation type="submission" date="2016-07" db="EMBL/GenBank/DDBJ databases">
        <authorList>
            <person name="Bretaudeau A."/>
        </authorList>
    </citation>
    <scope>NUCLEOTIDE SEQUENCE</scope>
    <source>
        <strain evidence="1">Rice</strain>
        <tissue evidence="1">Whole body</tissue>
    </source>
</reference>